<name>A0A845VFL9_9GAMM</name>
<dbReference type="Proteomes" id="UP000484885">
    <property type="component" value="Unassembled WGS sequence"/>
</dbReference>
<evidence type="ECO:0000313" key="8">
    <source>
        <dbReference type="Proteomes" id="UP000484885"/>
    </source>
</evidence>
<comment type="subcellular location">
    <subcellularLocation>
        <location evidence="1">Cell inner membrane</location>
    </subcellularLocation>
</comment>
<keyword evidence="6 7" id="KW-0012">Acyltransferase</keyword>
<dbReference type="GO" id="GO:0005886">
    <property type="term" value="C:plasma membrane"/>
    <property type="evidence" value="ECO:0007669"/>
    <property type="project" value="UniProtKB-SubCell"/>
</dbReference>
<dbReference type="CDD" id="cd07984">
    <property type="entry name" value="LPLAT_LABLAT-like"/>
    <property type="match status" value="1"/>
</dbReference>
<dbReference type="InterPro" id="IPR004960">
    <property type="entry name" value="LipA_acyltrans"/>
</dbReference>
<accession>A0A845VFL9</accession>
<evidence type="ECO:0000313" key="7">
    <source>
        <dbReference type="EMBL" id="NDY96019.1"/>
    </source>
</evidence>
<evidence type="ECO:0000256" key="6">
    <source>
        <dbReference type="ARBA" id="ARBA00023315"/>
    </source>
</evidence>
<keyword evidence="4 7" id="KW-0808">Transferase</keyword>
<keyword evidence="3" id="KW-0997">Cell inner membrane</keyword>
<organism evidence="7 8">
    <name type="scientific">Wenzhouxiangella limi</name>
    <dbReference type="NCBI Taxonomy" id="2707351"/>
    <lineage>
        <taxon>Bacteria</taxon>
        <taxon>Pseudomonadati</taxon>
        <taxon>Pseudomonadota</taxon>
        <taxon>Gammaproteobacteria</taxon>
        <taxon>Chromatiales</taxon>
        <taxon>Wenzhouxiangellaceae</taxon>
        <taxon>Wenzhouxiangella</taxon>
    </lineage>
</organism>
<evidence type="ECO:0000256" key="1">
    <source>
        <dbReference type="ARBA" id="ARBA00004533"/>
    </source>
</evidence>
<dbReference type="AlphaFoldDB" id="A0A845VFL9"/>
<dbReference type="PANTHER" id="PTHR30606">
    <property type="entry name" value="LIPID A BIOSYNTHESIS LAUROYL ACYLTRANSFERASE"/>
    <property type="match status" value="1"/>
</dbReference>
<dbReference type="RefSeq" id="WP_164211405.1">
    <property type="nucleotide sequence ID" value="NZ_JAAGSC010000041.1"/>
</dbReference>
<reference evidence="7 8" key="1">
    <citation type="submission" date="2020-02" db="EMBL/GenBank/DDBJ databases">
        <authorList>
            <person name="Zhang X.-Y."/>
        </authorList>
    </citation>
    <scope>NUCLEOTIDE SEQUENCE [LARGE SCALE GENOMIC DNA]</scope>
    <source>
        <strain evidence="7 8">C33</strain>
    </source>
</reference>
<dbReference type="Pfam" id="PF03279">
    <property type="entry name" value="Lip_A_acyltrans"/>
    <property type="match status" value="1"/>
</dbReference>
<sequence length="304" mass="34262">MKALGNFLLRLTLLPVRALGRLPLGLARGLLRPLAPTLRLLMRRRRAVVERNLALCFPERGEGERDALCRAHFRHLADSLAETAVVWCRPGRFDQRFGELVGLEHMRAAQASGRGVLMLTGHVTCIELGARLVGESVTARAIYRPLRQPVLEAFQNQGRARYAEAMIARDDVRSMVRHLRAGGVLWYAPDQDFGPERSAFAPFFGVPTATPTGLVDLVRLGRALVVPMYPLKLPDGRVQIHFEAAWEDYPSGDTEADLTRFNAFLERYVRLNPPQYWWLHRRFKTAPPGEPDRYVSPAPPNPES</sequence>
<keyword evidence="8" id="KW-1185">Reference proteome</keyword>
<proteinExistence type="predicted"/>
<dbReference type="GO" id="GO:0009247">
    <property type="term" value="P:glycolipid biosynthetic process"/>
    <property type="evidence" value="ECO:0007669"/>
    <property type="project" value="UniProtKB-ARBA"/>
</dbReference>
<comment type="caution">
    <text evidence="7">The sequence shown here is derived from an EMBL/GenBank/DDBJ whole genome shotgun (WGS) entry which is preliminary data.</text>
</comment>
<evidence type="ECO:0000256" key="5">
    <source>
        <dbReference type="ARBA" id="ARBA00023136"/>
    </source>
</evidence>
<dbReference type="PANTHER" id="PTHR30606:SF9">
    <property type="entry name" value="LIPID A BIOSYNTHESIS LAUROYLTRANSFERASE"/>
    <property type="match status" value="1"/>
</dbReference>
<dbReference type="PIRSF" id="PIRSF026649">
    <property type="entry name" value="MsbB"/>
    <property type="match status" value="1"/>
</dbReference>
<evidence type="ECO:0000256" key="3">
    <source>
        <dbReference type="ARBA" id="ARBA00022519"/>
    </source>
</evidence>
<gene>
    <name evidence="7" type="ORF">G3I74_09775</name>
</gene>
<evidence type="ECO:0000256" key="2">
    <source>
        <dbReference type="ARBA" id="ARBA00022475"/>
    </source>
</evidence>
<keyword evidence="5" id="KW-0472">Membrane</keyword>
<dbReference type="EMBL" id="JAAGSC010000041">
    <property type="protein sequence ID" value="NDY96019.1"/>
    <property type="molecule type" value="Genomic_DNA"/>
</dbReference>
<dbReference type="GO" id="GO:0016746">
    <property type="term" value="F:acyltransferase activity"/>
    <property type="evidence" value="ECO:0007669"/>
    <property type="project" value="UniProtKB-KW"/>
</dbReference>
<keyword evidence="2" id="KW-1003">Cell membrane</keyword>
<evidence type="ECO:0000256" key="4">
    <source>
        <dbReference type="ARBA" id="ARBA00022679"/>
    </source>
</evidence>
<protein>
    <submittedName>
        <fullName evidence="7">Lipid A biosynthesis acyltransferase</fullName>
    </submittedName>
</protein>